<proteinExistence type="predicted"/>
<name>X1TJ26_9ZZZZ</name>
<protein>
    <recommendedName>
        <fullName evidence="2">Cell division protein SepF</fullName>
    </recommendedName>
</protein>
<reference evidence="1" key="1">
    <citation type="journal article" date="2014" name="Front. Microbiol.">
        <title>High frequency of phylogenetically diverse reductive dehalogenase-homologous genes in deep subseafloor sedimentary metagenomes.</title>
        <authorList>
            <person name="Kawai M."/>
            <person name="Futagami T."/>
            <person name="Toyoda A."/>
            <person name="Takaki Y."/>
            <person name="Nishi S."/>
            <person name="Hori S."/>
            <person name="Arai W."/>
            <person name="Tsubouchi T."/>
            <person name="Morono Y."/>
            <person name="Uchiyama I."/>
            <person name="Ito T."/>
            <person name="Fujiyama A."/>
            <person name="Inagaki F."/>
            <person name="Takami H."/>
        </authorList>
    </citation>
    <scope>NUCLEOTIDE SEQUENCE</scope>
    <source>
        <strain evidence="1">Expedition CK06-06</strain>
    </source>
</reference>
<accession>X1TJ26</accession>
<dbReference type="GO" id="GO:0090529">
    <property type="term" value="P:cell septum assembly"/>
    <property type="evidence" value="ECO:0007669"/>
    <property type="project" value="InterPro"/>
</dbReference>
<dbReference type="EMBL" id="BARW01006278">
    <property type="protein sequence ID" value="GAI87565.1"/>
    <property type="molecule type" value="Genomic_DNA"/>
</dbReference>
<comment type="caution">
    <text evidence="1">The sequence shown here is derived from an EMBL/GenBank/DDBJ whole genome shotgun (WGS) entry which is preliminary data.</text>
</comment>
<dbReference type="Pfam" id="PF04472">
    <property type="entry name" value="SepF"/>
    <property type="match status" value="1"/>
</dbReference>
<dbReference type="AlphaFoldDB" id="X1TJ26"/>
<dbReference type="InterPro" id="IPR007561">
    <property type="entry name" value="Cell_div_SepF/SepF-rel"/>
</dbReference>
<sequence>MVFKNIKKAFSRARDDEFGEDYLEIDFGQQEKENNKVLVKLFSLKQYEDVNNILNALRDGYTIAVVDIKTLRQKDSIELKRAVSKIKKTIDALEGNIAGFGENLVIATPSFAKIEKEAEPVKEKTTKFE</sequence>
<evidence type="ECO:0000313" key="1">
    <source>
        <dbReference type="EMBL" id="GAI87565.1"/>
    </source>
</evidence>
<evidence type="ECO:0008006" key="2">
    <source>
        <dbReference type="Google" id="ProtNLM"/>
    </source>
</evidence>
<dbReference type="InterPro" id="IPR038594">
    <property type="entry name" value="SepF-like_sf"/>
</dbReference>
<dbReference type="Gene3D" id="3.30.110.150">
    <property type="entry name" value="SepF-like protein"/>
    <property type="match status" value="1"/>
</dbReference>
<organism evidence="1">
    <name type="scientific">marine sediment metagenome</name>
    <dbReference type="NCBI Taxonomy" id="412755"/>
    <lineage>
        <taxon>unclassified sequences</taxon>
        <taxon>metagenomes</taxon>
        <taxon>ecological metagenomes</taxon>
    </lineage>
</organism>
<gene>
    <name evidence="1" type="ORF">S12H4_13180</name>
</gene>